<accession>A0A3A6Q9D7</accession>
<keyword evidence="1" id="KW-0812">Transmembrane</keyword>
<comment type="caution">
    <text evidence="2">The sequence shown here is derived from an EMBL/GenBank/DDBJ whole genome shotgun (WGS) entry which is preliminary data.</text>
</comment>
<feature type="transmembrane region" description="Helical" evidence="1">
    <location>
        <begin position="96"/>
        <end position="117"/>
    </location>
</feature>
<dbReference type="RefSeq" id="WP_120084676.1">
    <property type="nucleotide sequence ID" value="NZ_QMDW01000010.1"/>
</dbReference>
<keyword evidence="3" id="KW-1185">Reference proteome</keyword>
<dbReference type="AlphaFoldDB" id="A0A3A6Q9D7"/>
<evidence type="ECO:0000313" key="2">
    <source>
        <dbReference type="EMBL" id="RJX49488.1"/>
    </source>
</evidence>
<protein>
    <submittedName>
        <fullName evidence="2">Uncharacterized protein</fullName>
    </submittedName>
</protein>
<evidence type="ECO:0000313" key="3">
    <source>
        <dbReference type="Proteomes" id="UP000281564"/>
    </source>
</evidence>
<feature type="transmembrane region" description="Helical" evidence="1">
    <location>
        <begin position="69"/>
        <end position="90"/>
    </location>
</feature>
<feature type="transmembrane region" description="Helical" evidence="1">
    <location>
        <begin position="34"/>
        <end position="57"/>
    </location>
</feature>
<dbReference type="OrthoDB" id="342558at2157"/>
<sequence>MALPDFEPHFPDRPPCWSELLFCGVIGVTLLPNMIATLSSLPMVVVAFVLTTVALASDGVEDWFHRIGMAGRFLLIAGVFMGVQLVAELAPAGRPFLNDAATGVLLATLLYFIAFLARERTVSGWTATQEPAE</sequence>
<keyword evidence="1" id="KW-0472">Membrane</keyword>
<name>A0A3A6Q9D7_9EURY</name>
<reference evidence="2 3" key="1">
    <citation type="submission" date="2018-06" db="EMBL/GenBank/DDBJ databases">
        <title>Halonotius sp. F13-13 a new haloarchaeeon isolated from a solar saltern from Isla Cristina, Huelva, Spain.</title>
        <authorList>
            <person name="Duran-Viseras A."/>
            <person name="Sanchez-Porro C."/>
            <person name="Ventosa A."/>
        </authorList>
    </citation>
    <scope>NUCLEOTIDE SEQUENCE [LARGE SCALE GENOMIC DNA]</scope>
    <source>
        <strain evidence="2 3">CECT 7525</strain>
    </source>
</reference>
<keyword evidence="1" id="KW-1133">Transmembrane helix</keyword>
<gene>
    <name evidence="2" type="ORF">DP106_08440</name>
</gene>
<dbReference type="EMBL" id="QMDW01000010">
    <property type="protein sequence ID" value="RJX49488.1"/>
    <property type="molecule type" value="Genomic_DNA"/>
</dbReference>
<proteinExistence type="predicted"/>
<evidence type="ECO:0000256" key="1">
    <source>
        <dbReference type="SAM" id="Phobius"/>
    </source>
</evidence>
<organism evidence="2 3">
    <name type="scientific">Halonotius pteroides</name>
    <dbReference type="NCBI Taxonomy" id="268735"/>
    <lineage>
        <taxon>Archaea</taxon>
        <taxon>Methanobacteriati</taxon>
        <taxon>Methanobacteriota</taxon>
        <taxon>Stenosarchaea group</taxon>
        <taxon>Halobacteria</taxon>
        <taxon>Halobacteriales</taxon>
        <taxon>Haloferacaceae</taxon>
        <taxon>Halonotius</taxon>
    </lineage>
</organism>
<dbReference type="Proteomes" id="UP000281564">
    <property type="component" value="Unassembled WGS sequence"/>
</dbReference>